<gene>
    <name evidence="2" type="ORF">GCM10022406_39180</name>
</gene>
<dbReference type="Pfam" id="PF08448">
    <property type="entry name" value="PAS_4"/>
    <property type="match status" value="1"/>
</dbReference>
<comment type="caution">
    <text evidence="2">The sequence shown here is derived from an EMBL/GenBank/DDBJ whole genome shotgun (WGS) entry which is preliminary data.</text>
</comment>
<accession>A0ABP7NTE7</accession>
<protein>
    <recommendedName>
        <fullName evidence="1">PAS fold-4 domain-containing protein</fullName>
    </recommendedName>
</protein>
<keyword evidence="3" id="KW-1185">Reference proteome</keyword>
<reference evidence="3" key="1">
    <citation type="journal article" date="2019" name="Int. J. Syst. Evol. Microbiol.">
        <title>The Global Catalogue of Microorganisms (GCM) 10K type strain sequencing project: providing services to taxonomists for standard genome sequencing and annotation.</title>
        <authorList>
            <consortium name="The Broad Institute Genomics Platform"/>
            <consortium name="The Broad Institute Genome Sequencing Center for Infectious Disease"/>
            <person name="Wu L."/>
            <person name="Ma J."/>
        </authorList>
    </citation>
    <scope>NUCLEOTIDE SEQUENCE [LARGE SCALE GENOMIC DNA]</scope>
    <source>
        <strain evidence="3">JCM 17214</strain>
    </source>
</reference>
<evidence type="ECO:0000313" key="3">
    <source>
        <dbReference type="Proteomes" id="UP001499909"/>
    </source>
</evidence>
<dbReference type="RefSeq" id="WP_345117637.1">
    <property type="nucleotide sequence ID" value="NZ_BAABDH010000112.1"/>
</dbReference>
<dbReference type="InterPro" id="IPR013656">
    <property type="entry name" value="PAS_4"/>
</dbReference>
<proteinExistence type="predicted"/>
<dbReference type="Gene3D" id="3.30.450.20">
    <property type="entry name" value="PAS domain"/>
    <property type="match status" value="1"/>
</dbReference>
<evidence type="ECO:0000313" key="2">
    <source>
        <dbReference type="EMBL" id="GAA3953637.1"/>
    </source>
</evidence>
<dbReference type="Proteomes" id="UP001499909">
    <property type="component" value="Unassembled WGS sequence"/>
</dbReference>
<name>A0ABP7NTE7_9BACT</name>
<dbReference type="SUPFAM" id="SSF55785">
    <property type="entry name" value="PYP-like sensor domain (PAS domain)"/>
    <property type="match status" value="1"/>
</dbReference>
<dbReference type="EMBL" id="BAABDH010000112">
    <property type="protein sequence ID" value="GAA3953637.1"/>
    <property type="molecule type" value="Genomic_DNA"/>
</dbReference>
<dbReference type="InterPro" id="IPR035965">
    <property type="entry name" value="PAS-like_dom_sf"/>
</dbReference>
<feature type="domain" description="PAS fold-4" evidence="1">
    <location>
        <begin position="208"/>
        <end position="319"/>
    </location>
</feature>
<sequence>MPGTSAPLPADFSHLGDLVNDLLAVSLTGVIFYTPLYDPAGEVIDFSFAYLNPAAQRMMRMPERPPLTHLQQWPHSKQHGTFAFHVDAFVSGEPREYDVSYQAGGYDSHYRLAARRSGSFLLVSFTDPAGQPRPPVEEALHTAPAAEKTARADAEAEQVLARQLMQQANREPEVRGAEPTQAALAVQAEVLNTARRLAREREAFYQVFEQTPAVVALLRAPGHRYEYVNPAYQAFFPGRQLVGLDLAVAVPELQEQGFVALLDRVYQTGETFFGAELPFAPAGANGAPPRQGYFNFTYQAYREAGAVAGISIFAYDVTE</sequence>
<evidence type="ECO:0000259" key="1">
    <source>
        <dbReference type="Pfam" id="PF08448"/>
    </source>
</evidence>
<organism evidence="2 3">
    <name type="scientific">Hymenobacter algoricola</name>
    <dbReference type="NCBI Taxonomy" id="486267"/>
    <lineage>
        <taxon>Bacteria</taxon>
        <taxon>Pseudomonadati</taxon>
        <taxon>Bacteroidota</taxon>
        <taxon>Cytophagia</taxon>
        <taxon>Cytophagales</taxon>
        <taxon>Hymenobacteraceae</taxon>
        <taxon>Hymenobacter</taxon>
    </lineage>
</organism>